<dbReference type="GO" id="GO:0005634">
    <property type="term" value="C:nucleus"/>
    <property type="evidence" value="ECO:0007669"/>
    <property type="project" value="InterPro"/>
</dbReference>
<evidence type="ECO:0000256" key="1">
    <source>
        <dbReference type="ARBA" id="ARBA00022723"/>
    </source>
</evidence>
<evidence type="ECO:0000256" key="5">
    <source>
        <dbReference type="ARBA" id="ARBA00023242"/>
    </source>
</evidence>
<dbReference type="Pfam" id="PF08493">
    <property type="entry name" value="AflR"/>
    <property type="match status" value="1"/>
</dbReference>
<keyword evidence="4" id="KW-0804">Transcription</keyword>
<dbReference type="Pfam" id="PF00172">
    <property type="entry name" value="Zn_clus"/>
    <property type="match status" value="1"/>
</dbReference>
<name>A0AA38RC57_9PEZI</name>
<proteinExistence type="predicted"/>
<dbReference type="PROSITE" id="PS50048">
    <property type="entry name" value="ZN2_CY6_FUNGAL_2"/>
    <property type="match status" value="1"/>
</dbReference>
<evidence type="ECO:0000256" key="4">
    <source>
        <dbReference type="ARBA" id="ARBA00023163"/>
    </source>
</evidence>
<feature type="domain" description="Zn(2)-C6 fungal-type" evidence="7">
    <location>
        <begin position="24"/>
        <end position="54"/>
    </location>
</feature>
<accession>A0AA38RC57</accession>
<dbReference type="GO" id="GO:0003677">
    <property type="term" value="F:DNA binding"/>
    <property type="evidence" value="ECO:0007669"/>
    <property type="project" value="UniProtKB-KW"/>
</dbReference>
<dbReference type="Gene3D" id="4.10.240.10">
    <property type="entry name" value="Zn(2)-C6 fungal-type DNA-binding domain"/>
    <property type="match status" value="1"/>
</dbReference>
<dbReference type="Proteomes" id="UP001174694">
    <property type="component" value="Unassembled WGS sequence"/>
</dbReference>
<dbReference type="PRINTS" id="PR00755">
    <property type="entry name" value="AFLATOXINBRP"/>
</dbReference>
<organism evidence="8 9">
    <name type="scientific">Pleurostoma richardsiae</name>
    <dbReference type="NCBI Taxonomy" id="41990"/>
    <lineage>
        <taxon>Eukaryota</taxon>
        <taxon>Fungi</taxon>
        <taxon>Dikarya</taxon>
        <taxon>Ascomycota</taxon>
        <taxon>Pezizomycotina</taxon>
        <taxon>Sordariomycetes</taxon>
        <taxon>Sordariomycetidae</taxon>
        <taxon>Calosphaeriales</taxon>
        <taxon>Pleurostomataceae</taxon>
        <taxon>Pleurostoma</taxon>
    </lineage>
</organism>
<dbReference type="AlphaFoldDB" id="A0AA38RC57"/>
<dbReference type="CDD" id="cd00067">
    <property type="entry name" value="GAL4"/>
    <property type="match status" value="1"/>
</dbReference>
<feature type="compositionally biased region" description="Basic and acidic residues" evidence="6">
    <location>
        <begin position="356"/>
        <end position="369"/>
    </location>
</feature>
<evidence type="ECO:0000313" key="9">
    <source>
        <dbReference type="Proteomes" id="UP001174694"/>
    </source>
</evidence>
<dbReference type="GO" id="GO:0000981">
    <property type="term" value="F:DNA-binding transcription factor activity, RNA polymerase II-specific"/>
    <property type="evidence" value="ECO:0007669"/>
    <property type="project" value="InterPro"/>
</dbReference>
<keyword evidence="9" id="KW-1185">Reference proteome</keyword>
<protein>
    <submittedName>
        <fullName evidence="8">Aflatoxin regulatory protein-domain-containing protein</fullName>
    </submittedName>
</protein>
<keyword evidence="1" id="KW-0479">Metal-binding</keyword>
<sequence>MLSYAQEPAHRASRPAKPSKLRDSCHACALAKVKCHKEKPTCSRCARRGTTCKYFVTKRPGRKRENGDTINVVSHTLSPPGAHPSDWAASTSSLPTTTTCATVSGRNNYLTLLDLSPASQGHGSTSATDCTSTSDIFSGLLLPAGPTLSSAVTGVNTEYDDMFTSPIDLLDLDSFITDTSTQDQNDLARLLLTDDVTIDLGSITQPSLPKLPSSPSSDDFTRATSIGSGSGRRCQVQTLDLMRRLFAADSRACSIANSPDDSMAFGSGPATAATSQSPSAQTIVADNRQIVEIVGTMLRCSCVRDDGYVLIILSMVVLKMLGRYAAAVAAAGRPHQPPGGGQKILLHDSPSSSSSKKLDHPPEKRSGDEARLDTQLILSELHRVQQLINQLSPILKARETGAELSRKKPAACGDGCKHATGSGEEMAAAAAAAAVQLPFSPTMLNLLERDLRESLSKLSAETINMLRQA</sequence>
<evidence type="ECO:0000256" key="6">
    <source>
        <dbReference type="SAM" id="MobiDB-lite"/>
    </source>
</evidence>
<dbReference type="PROSITE" id="PS00463">
    <property type="entry name" value="ZN2_CY6_FUNGAL_1"/>
    <property type="match status" value="1"/>
</dbReference>
<dbReference type="GO" id="GO:0045122">
    <property type="term" value="P:aflatoxin biosynthetic process"/>
    <property type="evidence" value="ECO:0007669"/>
    <property type="project" value="InterPro"/>
</dbReference>
<dbReference type="EMBL" id="JANBVO010000022">
    <property type="protein sequence ID" value="KAJ9142491.1"/>
    <property type="molecule type" value="Genomic_DNA"/>
</dbReference>
<evidence type="ECO:0000313" key="8">
    <source>
        <dbReference type="EMBL" id="KAJ9142491.1"/>
    </source>
</evidence>
<dbReference type="SMART" id="SM00066">
    <property type="entry name" value="GAL4"/>
    <property type="match status" value="1"/>
</dbReference>
<dbReference type="InterPro" id="IPR001138">
    <property type="entry name" value="Zn2Cys6_DnaBD"/>
</dbReference>
<gene>
    <name evidence="8" type="ORF">NKR23_g7292</name>
</gene>
<keyword evidence="5" id="KW-0539">Nucleus</keyword>
<dbReference type="PANTHER" id="PTHR31069:SF31">
    <property type="entry name" value="MONODICTYPHENONE CLUSTER TRANSCRIPTION FACTOR-RELATED"/>
    <property type="match status" value="1"/>
</dbReference>
<keyword evidence="2" id="KW-0805">Transcription regulation</keyword>
<evidence type="ECO:0000259" key="7">
    <source>
        <dbReference type="PROSITE" id="PS50048"/>
    </source>
</evidence>
<dbReference type="InterPro" id="IPR036864">
    <property type="entry name" value="Zn2-C6_fun-type_DNA-bd_sf"/>
</dbReference>
<evidence type="ECO:0000256" key="3">
    <source>
        <dbReference type="ARBA" id="ARBA00023125"/>
    </source>
</evidence>
<feature type="region of interest" description="Disordered" evidence="6">
    <location>
        <begin position="331"/>
        <end position="369"/>
    </location>
</feature>
<comment type="caution">
    <text evidence="8">The sequence shown here is derived from an EMBL/GenBank/DDBJ whole genome shotgun (WGS) entry which is preliminary data.</text>
</comment>
<dbReference type="GO" id="GO:0008270">
    <property type="term" value="F:zinc ion binding"/>
    <property type="evidence" value="ECO:0007669"/>
    <property type="project" value="InterPro"/>
</dbReference>
<evidence type="ECO:0000256" key="2">
    <source>
        <dbReference type="ARBA" id="ARBA00023015"/>
    </source>
</evidence>
<dbReference type="PANTHER" id="PTHR31069">
    <property type="entry name" value="OLEATE-ACTIVATED TRANSCRIPTION FACTOR 1-RELATED"/>
    <property type="match status" value="1"/>
</dbReference>
<keyword evidence="3" id="KW-0238">DNA-binding</keyword>
<dbReference type="SUPFAM" id="SSF57701">
    <property type="entry name" value="Zn2/Cys6 DNA-binding domain"/>
    <property type="match status" value="1"/>
</dbReference>
<reference evidence="8" key="1">
    <citation type="submission" date="2022-07" db="EMBL/GenBank/DDBJ databases">
        <title>Fungi with potential for degradation of polypropylene.</title>
        <authorList>
            <person name="Gostincar C."/>
        </authorList>
    </citation>
    <scope>NUCLEOTIDE SEQUENCE</scope>
    <source>
        <strain evidence="8">EXF-13308</strain>
    </source>
</reference>
<feature type="region of interest" description="Disordered" evidence="6">
    <location>
        <begin position="203"/>
        <end position="228"/>
    </location>
</feature>
<dbReference type="InterPro" id="IPR013700">
    <property type="entry name" value="AflR"/>
</dbReference>
<dbReference type="InterPro" id="IPR050675">
    <property type="entry name" value="OAF3"/>
</dbReference>
<feature type="compositionally biased region" description="Low complexity" evidence="6">
    <location>
        <begin position="206"/>
        <end position="217"/>
    </location>
</feature>